<sequence>MGCKKNWTQSEIELLRDLWGSKTIPQIAKIMGRSQNAITVKSKRIGLGAFKDHSEYIPALQVSKLLGIDIHTITDYWIPRLGLPFKHIAPRGKKEFTYIRISSLITWLKNNPDRWDSRRVELYAFGSEPEWLKQKRKNDSANKPKGCIKWTPQEDAKLIYLYRQGEKIKDIADKLGRSLSGVEHRVARLDVWGSGAYIGNNRQNERKKNRRAFEHKALEARLIATLKTRFNQLNWDGFWQKDICMKWNPVKGCTSGEINCDECSSFIRMKPQYCKRCGGTFYSRQIQDICDLCKKARKKQYQKKWAVLNKRT</sequence>
<dbReference type="KEGG" id="rher:EHE19_001465"/>
<evidence type="ECO:0000313" key="2">
    <source>
        <dbReference type="Proteomes" id="UP000306409"/>
    </source>
</evidence>
<gene>
    <name evidence="1" type="ORF">EHE19_001465</name>
</gene>
<keyword evidence="2" id="KW-1185">Reference proteome</keyword>
<dbReference type="AlphaFoldDB" id="A0A7H1VPD1"/>
<protein>
    <submittedName>
        <fullName evidence="1">Uncharacterized protein</fullName>
    </submittedName>
</protein>
<dbReference type="Proteomes" id="UP000306409">
    <property type="component" value="Chromosome"/>
</dbReference>
<dbReference type="Gene3D" id="1.10.10.60">
    <property type="entry name" value="Homeodomain-like"/>
    <property type="match status" value="1"/>
</dbReference>
<reference evidence="1 2" key="1">
    <citation type="submission" date="2020-09" db="EMBL/GenBank/DDBJ databases">
        <title>Characterization and genome sequencing of Ruminiclostridium sp. nov. MA18.</title>
        <authorList>
            <person name="Rettenmaier R."/>
            <person name="Kowollik M.-L."/>
            <person name="Liebl W."/>
            <person name="Zverlov V."/>
        </authorList>
    </citation>
    <scope>NUCLEOTIDE SEQUENCE [LARGE SCALE GENOMIC DNA]</scope>
    <source>
        <strain evidence="1 2">MA18</strain>
    </source>
</reference>
<name>A0A7H1VPD1_9FIRM</name>
<dbReference type="EMBL" id="CP061336">
    <property type="protein sequence ID" value="QNU67243.1"/>
    <property type="molecule type" value="Genomic_DNA"/>
</dbReference>
<organism evidence="1 2">
    <name type="scientific">Ruminiclostridium herbifermentans</name>
    <dbReference type="NCBI Taxonomy" id="2488810"/>
    <lineage>
        <taxon>Bacteria</taxon>
        <taxon>Bacillati</taxon>
        <taxon>Bacillota</taxon>
        <taxon>Clostridia</taxon>
        <taxon>Eubacteriales</taxon>
        <taxon>Oscillospiraceae</taxon>
        <taxon>Ruminiclostridium</taxon>
    </lineage>
</organism>
<accession>A0A7H1VPD1</accession>
<proteinExistence type="predicted"/>
<evidence type="ECO:0000313" key="1">
    <source>
        <dbReference type="EMBL" id="QNU67243.1"/>
    </source>
</evidence>
<dbReference type="RefSeq" id="WP_190530446.1">
    <property type="nucleotide sequence ID" value="NZ_CP061336.1"/>
</dbReference>